<feature type="domain" description="Cytochrome oxidase subunit II copper A binding" evidence="19">
    <location>
        <begin position="123"/>
        <end position="276"/>
    </location>
</feature>
<dbReference type="PRINTS" id="PR01166">
    <property type="entry name" value="CYCOXIDASEII"/>
</dbReference>
<keyword evidence="11 17" id="KW-0472">Membrane</keyword>
<proteinExistence type="inferred from homology"/>
<dbReference type="Gene3D" id="1.10.287.90">
    <property type="match status" value="1"/>
</dbReference>
<evidence type="ECO:0000259" key="19">
    <source>
        <dbReference type="PROSITE" id="PS50857"/>
    </source>
</evidence>
<evidence type="ECO:0000259" key="20">
    <source>
        <dbReference type="PROSITE" id="PS50999"/>
    </source>
</evidence>
<feature type="region of interest" description="Disordered" evidence="16">
    <location>
        <begin position="279"/>
        <end position="321"/>
    </location>
</feature>
<organism evidence="21 22">
    <name type="scientific">Frateuria flava</name>
    <dbReference type="NCBI Taxonomy" id="2821489"/>
    <lineage>
        <taxon>Bacteria</taxon>
        <taxon>Pseudomonadati</taxon>
        <taxon>Pseudomonadota</taxon>
        <taxon>Gammaproteobacteria</taxon>
        <taxon>Lysobacterales</taxon>
        <taxon>Rhodanobacteraceae</taxon>
        <taxon>Frateuria</taxon>
    </lineage>
</organism>
<dbReference type="Pfam" id="PF02790">
    <property type="entry name" value="COX2_TM"/>
    <property type="match status" value="1"/>
</dbReference>
<dbReference type="InterPro" id="IPR014222">
    <property type="entry name" value="Cyt_c_oxidase_su2"/>
</dbReference>
<feature type="compositionally biased region" description="Low complexity" evidence="16">
    <location>
        <begin position="295"/>
        <end position="321"/>
    </location>
</feature>
<dbReference type="PROSITE" id="PS50857">
    <property type="entry name" value="COX2_CUA"/>
    <property type="match status" value="1"/>
</dbReference>
<evidence type="ECO:0000256" key="7">
    <source>
        <dbReference type="ARBA" id="ARBA00022967"/>
    </source>
</evidence>
<keyword evidence="22" id="KW-1185">Reference proteome</keyword>
<keyword evidence="10 15" id="KW-0186">Copper</keyword>
<feature type="domain" description="Cytochrome oxidase subunit II transmembrane region profile" evidence="20">
    <location>
        <begin position="27"/>
        <end position="122"/>
    </location>
</feature>
<keyword evidence="6 15" id="KW-0479">Metal-binding</keyword>
<comment type="similarity">
    <text evidence="2 14">Belongs to the cytochrome c oxidase subunit 2 family.</text>
</comment>
<feature type="transmembrane region" description="Helical" evidence="17">
    <location>
        <begin position="50"/>
        <end position="73"/>
    </location>
</feature>
<accession>A0ABS4DMQ9</accession>
<evidence type="ECO:0000256" key="1">
    <source>
        <dbReference type="ARBA" id="ARBA00004141"/>
    </source>
</evidence>
<feature type="chain" id="PRO_5046228506" description="Cytochrome c oxidase subunit 2" evidence="18">
    <location>
        <begin position="27"/>
        <end position="321"/>
    </location>
</feature>
<keyword evidence="5 14" id="KW-0812">Transmembrane</keyword>
<evidence type="ECO:0000256" key="10">
    <source>
        <dbReference type="ARBA" id="ARBA00023008"/>
    </source>
</evidence>
<comment type="catalytic activity">
    <reaction evidence="13 15">
        <text>4 Fe(II)-[cytochrome c] + O2 + 8 H(+)(in) = 4 Fe(III)-[cytochrome c] + 2 H2O + 4 H(+)(out)</text>
        <dbReference type="Rhea" id="RHEA:11436"/>
        <dbReference type="Rhea" id="RHEA-COMP:10350"/>
        <dbReference type="Rhea" id="RHEA-COMP:14399"/>
        <dbReference type="ChEBI" id="CHEBI:15377"/>
        <dbReference type="ChEBI" id="CHEBI:15378"/>
        <dbReference type="ChEBI" id="CHEBI:15379"/>
        <dbReference type="ChEBI" id="CHEBI:29033"/>
        <dbReference type="ChEBI" id="CHEBI:29034"/>
        <dbReference type="EC" id="7.1.1.9"/>
    </reaction>
</comment>
<dbReference type="InterPro" id="IPR036257">
    <property type="entry name" value="Cyt_c_oxidase_su2_TM_sf"/>
</dbReference>
<dbReference type="RefSeq" id="WP_209618949.1">
    <property type="nucleotide sequence ID" value="NZ_JAGJRS010000017.1"/>
</dbReference>
<evidence type="ECO:0000256" key="6">
    <source>
        <dbReference type="ARBA" id="ARBA00022723"/>
    </source>
</evidence>
<evidence type="ECO:0000256" key="4">
    <source>
        <dbReference type="ARBA" id="ARBA00022660"/>
    </source>
</evidence>
<comment type="caution">
    <text evidence="21">The sequence shown here is derived from an EMBL/GenBank/DDBJ whole genome shotgun (WGS) entry which is preliminary data.</text>
</comment>
<feature type="compositionally biased region" description="Pro residues" evidence="16">
    <location>
        <begin position="285"/>
        <end position="294"/>
    </location>
</feature>
<dbReference type="Gene3D" id="2.60.40.420">
    <property type="entry name" value="Cupredoxins - blue copper proteins"/>
    <property type="match status" value="1"/>
</dbReference>
<dbReference type="InterPro" id="IPR008972">
    <property type="entry name" value="Cupredoxin"/>
</dbReference>
<dbReference type="SUPFAM" id="SSF49503">
    <property type="entry name" value="Cupredoxins"/>
    <property type="match status" value="1"/>
</dbReference>
<dbReference type="NCBIfam" id="TIGR02866">
    <property type="entry name" value="CoxB"/>
    <property type="match status" value="1"/>
</dbReference>
<dbReference type="EMBL" id="JAGJRS010000017">
    <property type="protein sequence ID" value="MBP1474348.1"/>
    <property type="molecule type" value="Genomic_DNA"/>
</dbReference>
<evidence type="ECO:0000256" key="14">
    <source>
        <dbReference type="RuleBase" id="RU000456"/>
    </source>
</evidence>
<dbReference type="PANTHER" id="PTHR22888">
    <property type="entry name" value="CYTOCHROME C OXIDASE, SUBUNIT II"/>
    <property type="match status" value="1"/>
</dbReference>
<evidence type="ECO:0000256" key="9">
    <source>
        <dbReference type="ARBA" id="ARBA00022989"/>
    </source>
</evidence>
<evidence type="ECO:0000256" key="18">
    <source>
        <dbReference type="SAM" id="SignalP"/>
    </source>
</evidence>
<sequence>MTSGGIRIKAWAAAAAFALFSGAAWANPQPGQLNMTRGVSEWSPEAYFLNNVALGVCTVIGVLVFGAMFVAMFRFRKSRGAVAEKWSHNTMLEVVWTTIPVIILIVLAWMSTGGLVSFADTTGSQMTVKVTGYQWKWRYDYVDYQGKAIDGVGFMSKLDDQSNETRQLDSGLDPKSVKVGDENTYLLNVDKPLVLPVDTKVRFVITAGDVIHSWWVPALGWKIDAIPGIVNAAWTNIKVPGTYRGQCAELCGQDHGFMPIVVKAVSKAEFAQWLAQQEAAGKAPPATPATPAVPAPASTAAAPASASTTAAPAAKTPGKQG</sequence>
<keyword evidence="7" id="KW-1278">Translocase</keyword>
<evidence type="ECO:0000313" key="21">
    <source>
        <dbReference type="EMBL" id="MBP1474348.1"/>
    </source>
</evidence>
<dbReference type="PROSITE" id="PS50999">
    <property type="entry name" value="COX2_TM"/>
    <property type="match status" value="1"/>
</dbReference>
<evidence type="ECO:0000256" key="12">
    <source>
        <dbReference type="ARBA" id="ARBA00024688"/>
    </source>
</evidence>
<gene>
    <name evidence="21" type="primary">coxB</name>
    <name evidence="21" type="ORF">J7I44_08550</name>
</gene>
<reference evidence="21 22" key="1">
    <citation type="submission" date="2021-04" db="EMBL/GenBank/DDBJ databases">
        <authorList>
            <person name="Huq M.A."/>
        </authorList>
    </citation>
    <scope>NUCLEOTIDE SEQUENCE [LARGE SCALE GENOMIC DNA]</scope>
    <source>
        <strain evidence="21 22">MAH-13</strain>
    </source>
</reference>
<dbReference type="InterPro" id="IPR002429">
    <property type="entry name" value="CcO_II-like_C"/>
</dbReference>
<dbReference type="InterPro" id="IPR011759">
    <property type="entry name" value="Cyt_c_oxidase_su2_TM_dom"/>
</dbReference>
<comment type="function">
    <text evidence="12 15">Subunits I and II form the functional core of the enzyme complex. Electrons originating in cytochrome c are transferred via heme a and Cu(A) to the binuclear center formed by heme a3 and Cu(B).</text>
</comment>
<keyword evidence="18" id="KW-0732">Signal</keyword>
<evidence type="ECO:0000256" key="13">
    <source>
        <dbReference type="ARBA" id="ARBA00047816"/>
    </source>
</evidence>
<evidence type="ECO:0000313" key="22">
    <source>
        <dbReference type="Proteomes" id="UP000823790"/>
    </source>
</evidence>
<dbReference type="PANTHER" id="PTHR22888:SF9">
    <property type="entry name" value="CYTOCHROME C OXIDASE SUBUNIT 2"/>
    <property type="match status" value="1"/>
</dbReference>
<keyword evidence="4 14" id="KW-0679">Respiratory chain</keyword>
<protein>
    <recommendedName>
        <fullName evidence="15">Cytochrome c oxidase subunit 2</fullName>
        <ecNumber evidence="15">7.1.1.9</ecNumber>
    </recommendedName>
</protein>
<evidence type="ECO:0000256" key="11">
    <source>
        <dbReference type="ARBA" id="ARBA00023136"/>
    </source>
</evidence>
<dbReference type="PROSITE" id="PS00078">
    <property type="entry name" value="COX2"/>
    <property type="match status" value="1"/>
</dbReference>
<evidence type="ECO:0000256" key="8">
    <source>
        <dbReference type="ARBA" id="ARBA00022982"/>
    </source>
</evidence>
<keyword evidence="8 14" id="KW-0249">Electron transport</keyword>
<dbReference type="InterPro" id="IPR045187">
    <property type="entry name" value="CcO_II"/>
</dbReference>
<feature type="transmembrane region" description="Helical" evidence="17">
    <location>
        <begin position="94"/>
        <end position="119"/>
    </location>
</feature>
<keyword evidence="3 14" id="KW-0813">Transport</keyword>
<comment type="cofactor">
    <cofactor evidence="15">
        <name>Cu cation</name>
        <dbReference type="ChEBI" id="CHEBI:23378"/>
    </cofactor>
    <text evidence="15">Binds a copper A center.</text>
</comment>
<dbReference type="Proteomes" id="UP000823790">
    <property type="component" value="Unassembled WGS sequence"/>
</dbReference>
<evidence type="ECO:0000256" key="2">
    <source>
        <dbReference type="ARBA" id="ARBA00007866"/>
    </source>
</evidence>
<evidence type="ECO:0000256" key="5">
    <source>
        <dbReference type="ARBA" id="ARBA00022692"/>
    </source>
</evidence>
<feature type="signal peptide" evidence="18">
    <location>
        <begin position="1"/>
        <end position="26"/>
    </location>
</feature>
<dbReference type="SUPFAM" id="SSF81464">
    <property type="entry name" value="Cytochrome c oxidase subunit II-like, transmembrane region"/>
    <property type="match status" value="1"/>
</dbReference>
<evidence type="ECO:0000256" key="16">
    <source>
        <dbReference type="SAM" id="MobiDB-lite"/>
    </source>
</evidence>
<dbReference type="InterPro" id="IPR001505">
    <property type="entry name" value="Copper_CuA"/>
</dbReference>
<evidence type="ECO:0000256" key="17">
    <source>
        <dbReference type="SAM" id="Phobius"/>
    </source>
</evidence>
<name>A0ABS4DMQ9_9GAMM</name>
<evidence type="ECO:0000256" key="3">
    <source>
        <dbReference type="ARBA" id="ARBA00022448"/>
    </source>
</evidence>
<keyword evidence="9 17" id="KW-1133">Transmembrane helix</keyword>
<comment type="subcellular location">
    <subcellularLocation>
        <location evidence="14">Cell membrane</location>
        <topology evidence="14">Multi-pass membrane protein</topology>
    </subcellularLocation>
    <subcellularLocation>
        <location evidence="1">Membrane</location>
        <topology evidence="1">Multi-pass membrane protein</topology>
    </subcellularLocation>
</comment>
<dbReference type="Pfam" id="PF00116">
    <property type="entry name" value="COX2"/>
    <property type="match status" value="1"/>
</dbReference>
<dbReference type="EC" id="7.1.1.9" evidence="15"/>
<evidence type="ECO:0000256" key="15">
    <source>
        <dbReference type="RuleBase" id="RU004024"/>
    </source>
</evidence>